<dbReference type="Proteomes" id="UP000000759">
    <property type="component" value="Chromosome 28"/>
</dbReference>
<evidence type="ECO:0000256" key="2">
    <source>
        <dbReference type="ARBA" id="ARBA00022490"/>
    </source>
</evidence>
<dbReference type="RefSeq" id="XP_002185261.1">
    <property type="nucleotide sequence ID" value="XM_002185225.1"/>
</dbReference>
<evidence type="ECO:0000256" key="3">
    <source>
        <dbReference type="PIRNR" id="PIRNR005067"/>
    </source>
</evidence>
<keyword evidence="2 3" id="KW-0963">Cytoplasm</keyword>
<dbReference type="SUPFAM" id="SSF88697">
    <property type="entry name" value="PUA domain-like"/>
    <property type="match status" value="1"/>
</dbReference>
<dbReference type="InParanoid" id="B7GDR8"/>
<dbReference type="NCBIfam" id="TIGR00451">
    <property type="entry name" value="unchar_dom_2"/>
    <property type="match status" value="1"/>
</dbReference>
<dbReference type="InterPro" id="IPR016437">
    <property type="entry name" value="MCT-1/Tma20"/>
</dbReference>
<dbReference type="Gene3D" id="3.10.400.20">
    <property type="match status" value="1"/>
</dbReference>
<dbReference type="GO" id="GO:0003723">
    <property type="term" value="F:RNA binding"/>
    <property type="evidence" value="ECO:0007669"/>
    <property type="project" value="InterPro"/>
</dbReference>
<dbReference type="PIRSF" id="PIRSF005067">
    <property type="entry name" value="Tma_RNA-bind_prd"/>
    <property type="match status" value="1"/>
</dbReference>
<sequence length="205" mass="22703">MFKRFDPSHDTSTSTQVKASIQRSLKSQILDRHKSITEDTLEVLLPKKSPLVQYKVGSHMMLYCKRSEHEDKSPTDEPVLFQHRDGPIMPTLKLLHRYPTLKFTQVTVDKGAIPFLLGGANVMCPGLTNPGGEMPADGSEQDEHGFDKPGLKKGDGVVIYAEGKEFAIAVGTMTMSSLEVRGKNKGIAIELMHYLGDGLYQTDEI</sequence>
<dbReference type="AlphaFoldDB" id="B7GDR8"/>
<dbReference type="EMBL" id="CM000630">
    <property type="protein sequence ID" value="EEC43393.1"/>
    <property type="molecule type" value="Genomic_DNA"/>
</dbReference>
<dbReference type="CDD" id="cd21155">
    <property type="entry name" value="PUA_MCTS-1-like"/>
    <property type="match status" value="1"/>
</dbReference>
<dbReference type="InterPro" id="IPR002478">
    <property type="entry name" value="PUA"/>
</dbReference>
<dbReference type="STRING" id="556484.B7GDR8"/>
<evidence type="ECO:0000259" key="5">
    <source>
        <dbReference type="SMART" id="SM00359"/>
    </source>
</evidence>
<dbReference type="PaxDb" id="2850-Phatr16787"/>
<dbReference type="eggNOG" id="KOG2523">
    <property type="taxonomic scope" value="Eukaryota"/>
</dbReference>
<dbReference type="InterPro" id="IPR015947">
    <property type="entry name" value="PUA-like_sf"/>
</dbReference>
<dbReference type="InterPro" id="IPR004521">
    <property type="entry name" value="Uncharacterised_CHP00451"/>
</dbReference>
<dbReference type="PROSITE" id="PS50890">
    <property type="entry name" value="PUA"/>
    <property type="match status" value="1"/>
</dbReference>
<comment type="subcellular location">
    <subcellularLocation>
        <location evidence="1 3">Cytoplasm</location>
    </subcellularLocation>
</comment>
<accession>B7GDR8</accession>
<dbReference type="GeneID" id="7199073"/>
<dbReference type="PANTHER" id="PTHR22798:SF0">
    <property type="entry name" value="MALIGNANT T-CELL-AMPLIFIED SEQUENCE 1"/>
    <property type="match status" value="1"/>
</dbReference>
<reference evidence="6 7" key="1">
    <citation type="journal article" date="2008" name="Nature">
        <title>The Phaeodactylum genome reveals the evolutionary history of diatom genomes.</title>
        <authorList>
            <person name="Bowler C."/>
            <person name="Allen A.E."/>
            <person name="Badger J.H."/>
            <person name="Grimwood J."/>
            <person name="Jabbari K."/>
            <person name="Kuo A."/>
            <person name="Maheswari U."/>
            <person name="Martens C."/>
            <person name="Maumus F."/>
            <person name="Otillar R.P."/>
            <person name="Rayko E."/>
            <person name="Salamov A."/>
            <person name="Vandepoele K."/>
            <person name="Beszteri B."/>
            <person name="Gruber A."/>
            <person name="Heijde M."/>
            <person name="Katinka M."/>
            <person name="Mock T."/>
            <person name="Valentin K."/>
            <person name="Verret F."/>
            <person name="Berges J.A."/>
            <person name="Brownlee C."/>
            <person name="Cadoret J.P."/>
            <person name="Chiovitti A."/>
            <person name="Choi C.J."/>
            <person name="Coesel S."/>
            <person name="De Martino A."/>
            <person name="Detter J.C."/>
            <person name="Durkin C."/>
            <person name="Falciatore A."/>
            <person name="Fournet J."/>
            <person name="Haruta M."/>
            <person name="Huysman M.J."/>
            <person name="Jenkins B.D."/>
            <person name="Jiroutova K."/>
            <person name="Jorgensen R.E."/>
            <person name="Joubert Y."/>
            <person name="Kaplan A."/>
            <person name="Kroger N."/>
            <person name="Kroth P.G."/>
            <person name="La Roche J."/>
            <person name="Lindquist E."/>
            <person name="Lommer M."/>
            <person name="Martin-Jezequel V."/>
            <person name="Lopez P.J."/>
            <person name="Lucas S."/>
            <person name="Mangogna M."/>
            <person name="McGinnis K."/>
            <person name="Medlin L.K."/>
            <person name="Montsant A."/>
            <person name="Oudot-Le Secq M.P."/>
            <person name="Napoli C."/>
            <person name="Obornik M."/>
            <person name="Parker M.S."/>
            <person name="Petit J.L."/>
            <person name="Porcel B.M."/>
            <person name="Poulsen N."/>
            <person name="Robison M."/>
            <person name="Rychlewski L."/>
            <person name="Rynearson T.A."/>
            <person name="Schmutz J."/>
            <person name="Shapiro H."/>
            <person name="Siaut M."/>
            <person name="Stanley M."/>
            <person name="Sussman M.R."/>
            <person name="Taylor A.R."/>
            <person name="Vardi A."/>
            <person name="von Dassow P."/>
            <person name="Vyverman W."/>
            <person name="Willis A."/>
            <person name="Wyrwicz L.S."/>
            <person name="Rokhsar D.S."/>
            <person name="Weissenbach J."/>
            <person name="Armbrust E.V."/>
            <person name="Green B.R."/>
            <person name="Van de Peer Y."/>
            <person name="Grigoriev I.V."/>
        </authorList>
    </citation>
    <scope>NUCLEOTIDE SEQUENCE [LARGE SCALE GENOMIC DNA]</scope>
    <source>
        <strain evidence="6 7">CCAP 1055/1</strain>
    </source>
</reference>
<dbReference type="KEGG" id="pti:PHATRDRAFT_16787"/>
<evidence type="ECO:0000313" key="6">
    <source>
        <dbReference type="EMBL" id="EEC43393.1"/>
    </source>
</evidence>
<protein>
    <recommendedName>
        <fullName evidence="5">PUA domain-containing protein</fullName>
    </recommendedName>
</protein>
<dbReference type="Pfam" id="PF17832">
    <property type="entry name" value="Pre-PUA"/>
    <property type="match status" value="1"/>
</dbReference>
<dbReference type="OrthoDB" id="10249667at2759"/>
<dbReference type="HOGENOM" id="CLU_090468_0_1_1"/>
<name>B7GDR8_PHATC</name>
<feature type="region of interest" description="Disordered" evidence="4">
    <location>
        <begin position="130"/>
        <end position="149"/>
    </location>
</feature>
<dbReference type="GO" id="GO:0001731">
    <property type="term" value="P:formation of translation preinitiation complex"/>
    <property type="evidence" value="ECO:0007669"/>
    <property type="project" value="TreeGrafter"/>
</dbReference>
<organism evidence="6 7">
    <name type="scientific">Phaeodactylum tricornutum (strain CCAP 1055/1)</name>
    <dbReference type="NCBI Taxonomy" id="556484"/>
    <lineage>
        <taxon>Eukaryota</taxon>
        <taxon>Sar</taxon>
        <taxon>Stramenopiles</taxon>
        <taxon>Ochrophyta</taxon>
        <taxon>Bacillariophyta</taxon>
        <taxon>Bacillariophyceae</taxon>
        <taxon>Bacillariophycidae</taxon>
        <taxon>Naviculales</taxon>
        <taxon>Phaeodactylaceae</taxon>
        <taxon>Phaeodactylum</taxon>
    </lineage>
</organism>
<dbReference type="SMART" id="SM00359">
    <property type="entry name" value="PUA"/>
    <property type="match status" value="1"/>
</dbReference>
<evidence type="ECO:0000256" key="1">
    <source>
        <dbReference type="ARBA" id="ARBA00004496"/>
    </source>
</evidence>
<evidence type="ECO:0000256" key="4">
    <source>
        <dbReference type="SAM" id="MobiDB-lite"/>
    </source>
</evidence>
<reference evidence="7" key="2">
    <citation type="submission" date="2008-08" db="EMBL/GenBank/DDBJ databases">
        <authorList>
            <consortium name="Diatom Consortium"/>
            <person name="Grigoriev I."/>
            <person name="Grimwood J."/>
            <person name="Kuo A."/>
            <person name="Otillar R.P."/>
            <person name="Salamov A."/>
            <person name="Detter J.C."/>
            <person name="Lindquist E."/>
            <person name="Shapiro H."/>
            <person name="Lucas S."/>
            <person name="Glavina del Rio T."/>
            <person name="Pitluck S."/>
            <person name="Rokhsar D."/>
            <person name="Bowler C."/>
        </authorList>
    </citation>
    <scope>GENOME REANNOTATION</scope>
    <source>
        <strain evidence="7">CCAP 1055/1</strain>
    </source>
</reference>
<keyword evidence="7" id="KW-1185">Reference proteome</keyword>
<dbReference type="OMA" id="WEYGDDY"/>
<gene>
    <name evidence="6" type="ORF">PHATRDRAFT_16787</name>
</gene>
<feature type="domain" description="PUA" evidence="5">
    <location>
        <begin position="104"/>
        <end position="196"/>
    </location>
</feature>
<dbReference type="GO" id="GO:0005737">
    <property type="term" value="C:cytoplasm"/>
    <property type="evidence" value="ECO:0007669"/>
    <property type="project" value="UniProtKB-SubCell"/>
</dbReference>
<dbReference type="CDD" id="cd11609">
    <property type="entry name" value="MCT1_N"/>
    <property type="match status" value="1"/>
</dbReference>
<dbReference type="InterPro" id="IPR041366">
    <property type="entry name" value="Pre-PUA"/>
</dbReference>
<dbReference type="Pfam" id="PF01472">
    <property type="entry name" value="PUA"/>
    <property type="match status" value="1"/>
</dbReference>
<dbReference type="PANTHER" id="PTHR22798">
    <property type="entry name" value="MCT-1 PROTEIN"/>
    <property type="match status" value="1"/>
</dbReference>
<proteinExistence type="predicted"/>
<dbReference type="FunCoup" id="B7GDR8">
    <property type="interactions" value="260"/>
</dbReference>
<evidence type="ECO:0000313" key="7">
    <source>
        <dbReference type="Proteomes" id="UP000000759"/>
    </source>
</evidence>